<organism evidence="7 8">
    <name type="scientific">Cryptolaemus montrouzieri</name>
    <dbReference type="NCBI Taxonomy" id="559131"/>
    <lineage>
        <taxon>Eukaryota</taxon>
        <taxon>Metazoa</taxon>
        <taxon>Ecdysozoa</taxon>
        <taxon>Arthropoda</taxon>
        <taxon>Hexapoda</taxon>
        <taxon>Insecta</taxon>
        <taxon>Pterygota</taxon>
        <taxon>Neoptera</taxon>
        <taxon>Endopterygota</taxon>
        <taxon>Coleoptera</taxon>
        <taxon>Polyphaga</taxon>
        <taxon>Cucujiformia</taxon>
        <taxon>Coccinelloidea</taxon>
        <taxon>Coccinellidae</taxon>
        <taxon>Scymninae</taxon>
        <taxon>Scymnini</taxon>
        <taxon>Cryptolaemus</taxon>
    </lineage>
</organism>
<proteinExistence type="predicted"/>
<keyword evidence="3" id="KW-0297">G-protein coupled receptor</keyword>
<comment type="subcellular location">
    <subcellularLocation>
        <location evidence="1">Cell membrane</location>
        <topology evidence="1">Multi-pass membrane protein</topology>
    </subcellularLocation>
</comment>
<evidence type="ECO:0008006" key="9">
    <source>
        <dbReference type="Google" id="ProtNLM"/>
    </source>
</evidence>
<dbReference type="SUPFAM" id="SSF81321">
    <property type="entry name" value="Family A G protein-coupled receptor-like"/>
    <property type="match status" value="1"/>
</dbReference>
<evidence type="ECO:0000256" key="2">
    <source>
        <dbReference type="ARBA" id="ARBA00022475"/>
    </source>
</evidence>
<evidence type="ECO:0000313" key="7">
    <source>
        <dbReference type="EMBL" id="KAL3269102.1"/>
    </source>
</evidence>
<keyword evidence="4" id="KW-0675">Receptor</keyword>
<reference evidence="7 8" key="1">
    <citation type="journal article" date="2021" name="BMC Biol.">
        <title>Horizontally acquired antibacterial genes associated with adaptive radiation of ladybird beetles.</title>
        <authorList>
            <person name="Li H.S."/>
            <person name="Tang X.F."/>
            <person name="Huang Y.H."/>
            <person name="Xu Z.Y."/>
            <person name="Chen M.L."/>
            <person name="Du X.Y."/>
            <person name="Qiu B.Y."/>
            <person name="Chen P.T."/>
            <person name="Zhang W."/>
            <person name="Slipinski A."/>
            <person name="Escalona H.E."/>
            <person name="Waterhouse R.M."/>
            <person name="Zwick A."/>
            <person name="Pang H."/>
        </authorList>
    </citation>
    <scope>NUCLEOTIDE SEQUENCE [LARGE SCALE GENOMIC DNA]</scope>
    <source>
        <strain evidence="7">SYSU2018</strain>
    </source>
</reference>
<feature type="transmembrane region" description="Helical" evidence="6">
    <location>
        <begin position="244"/>
        <end position="263"/>
    </location>
</feature>
<evidence type="ECO:0000256" key="1">
    <source>
        <dbReference type="ARBA" id="ARBA00004651"/>
    </source>
</evidence>
<evidence type="ECO:0000256" key="4">
    <source>
        <dbReference type="ARBA" id="ARBA00023170"/>
    </source>
</evidence>
<gene>
    <name evidence="7" type="ORF">HHI36_008184</name>
</gene>
<evidence type="ECO:0000256" key="6">
    <source>
        <dbReference type="SAM" id="Phobius"/>
    </source>
</evidence>
<evidence type="ECO:0000313" key="8">
    <source>
        <dbReference type="Proteomes" id="UP001516400"/>
    </source>
</evidence>
<comment type="caution">
    <text evidence="7">The sequence shown here is derived from an EMBL/GenBank/DDBJ whole genome shotgun (WGS) entry which is preliminary data.</text>
</comment>
<keyword evidence="2" id="KW-1003">Cell membrane</keyword>
<sequence length="303" mass="35576">MDPESTTITSNETFDFETPLFIYRDHHIDVALAIVTIGSIVACILMIYIICKYDILHNRTNTYVANLCLANFLYFLFSPFFLNIFDLAEKWATHNICILGETIMLLVLAMFVFACVILTDWYIITYKSYNTSVKCRASYVFIVAMIWIIFLILFSSVCIQCASNISIFPVISLIAILFYFFSFIFLSVVVLLKCFKSKISSVIEAKPNLEFRLATWYFLCWLPNWAYVVICIFKHNWYFAQWEVVTYILAHMYPMVLFALLYFNDKTFKVCCRNLFKGERLEMDTIPEFSDRRTSKEHFTVLI</sequence>
<dbReference type="Gene3D" id="1.20.1070.10">
    <property type="entry name" value="Rhodopsin 7-helix transmembrane proteins"/>
    <property type="match status" value="1"/>
</dbReference>
<keyword evidence="5" id="KW-0807">Transducer</keyword>
<feature type="transmembrane region" description="Helical" evidence="6">
    <location>
        <begin position="167"/>
        <end position="192"/>
    </location>
</feature>
<keyword evidence="8" id="KW-1185">Reference proteome</keyword>
<dbReference type="EMBL" id="JABFTP020000021">
    <property type="protein sequence ID" value="KAL3269102.1"/>
    <property type="molecule type" value="Genomic_DNA"/>
</dbReference>
<evidence type="ECO:0000256" key="3">
    <source>
        <dbReference type="ARBA" id="ARBA00023040"/>
    </source>
</evidence>
<feature type="transmembrane region" description="Helical" evidence="6">
    <location>
        <begin position="213"/>
        <end position="238"/>
    </location>
</feature>
<keyword evidence="6" id="KW-0472">Membrane</keyword>
<dbReference type="PANTHER" id="PTHR24229:SF40">
    <property type="entry name" value="ALLATOSTATIN C RECEPTOR 1-RELATED"/>
    <property type="match status" value="1"/>
</dbReference>
<evidence type="ECO:0000256" key="5">
    <source>
        <dbReference type="ARBA" id="ARBA00023224"/>
    </source>
</evidence>
<protein>
    <recommendedName>
        <fullName evidence="9">G-protein coupled receptors family 1 profile domain-containing protein</fullName>
    </recommendedName>
</protein>
<feature type="transmembrane region" description="Helical" evidence="6">
    <location>
        <begin position="30"/>
        <end position="51"/>
    </location>
</feature>
<name>A0ABD2MS09_9CUCU</name>
<dbReference type="AlphaFoldDB" id="A0ABD2MS09"/>
<keyword evidence="6" id="KW-1133">Transmembrane helix</keyword>
<keyword evidence="6" id="KW-0812">Transmembrane</keyword>
<dbReference type="GO" id="GO:0005886">
    <property type="term" value="C:plasma membrane"/>
    <property type="evidence" value="ECO:0007669"/>
    <property type="project" value="UniProtKB-SubCell"/>
</dbReference>
<feature type="transmembrane region" description="Helical" evidence="6">
    <location>
        <begin position="136"/>
        <end position="155"/>
    </location>
</feature>
<dbReference type="PANTHER" id="PTHR24229">
    <property type="entry name" value="NEUROPEPTIDES RECEPTOR"/>
    <property type="match status" value="1"/>
</dbReference>
<dbReference type="GO" id="GO:0004930">
    <property type="term" value="F:G protein-coupled receptor activity"/>
    <property type="evidence" value="ECO:0007669"/>
    <property type="project" value="UniProtKB-KW"/>
</dbReference>
<feature type="transmembrane region" description="Helical" evidence="6">
    <location>
        <begin position="102"/>
        <end position="124"/>
    </location>
</feature>
<feature type="transmembrane region" description="Helical" evidence="6">
    <location>
        <begin position="63"/>
        <end position="82"/>
    </location>
</feature>
<dbReference type="CDD" id="cd00637">
    <property type="entry name" value="7tm_classA_rhodopsin-like"/>
    <property type="match status" value="1"/>
</dbReference>
<accession>A0ABD2MS09</accession>
<dbReference type="Proteomes" id="UP001516400">
    <property type="component" value="Unassembled WGS sequence"/>
</dbReference>